<feature type="repeat" description="TPR" evidence="1">
    <location>
        <begin position="244"/>
        <end position="277"/>
    </location>
</feature>
<proteinExistence type="predicted"/>
<evidence type="ECO:0000256" key="2">
    <source>
        <dbReference type="SAM" id="Phobius"/>
    </source>
</evidence>
<dbReference type="Proteomes" id="UP000319204">
    <property type="component" value="Unassembled WGS sequence"/>
</dbReference>
<evidence type="ECO:0000256" key="1">
    <source>
        <dbReference type="PROSITE-ProRule" id="PRU00339"/>
    </source>
</evidence>
<dbReference type="PROSITE" id="PS50005">
    <property type="entry name" value="TPR"/>
    <property type="match status" value="2"/>
</dbReference>
<dbReference type="GO" id="GO:0016020">
    <property type="term" value="C:membrane"/>
    <property type="evidence" value="ECO:0007669"/>
    <property type="project" value="InterPro"/>
</dbReference>
<dbReference type="PANTHER" id="PTHR34220">
    <property type="entry name" value="SENSOR HISTIDINE KINASE YPDA"/>
    <property type="match status" value="1"/>
</dbReference>
<dbReference type="Gene3D" id="3.30.565.10">
    <property type="entry name" value="Histidine kinase-like ATPase, C-terminal domain"/>
    <property type="match status" value="1"/>
</dbReference>
<keyword evidence="2" id="KW-1133">Transmembrane helix</keyword>
<gene>
    <name evidence="4" type="ORF">FOT42_001040</name>
</gene>
<dbReference type="InterPro" id="IPR010559">
    <property type="entry name" value="Sig_transdc_His_kin_internal"/>
</dbReference>
<dbReference type="Gene3D" id="1.25.40.10">
    <property type="entry name" value="Tetratricopeptide repeat domain"/>
    <property type="match status" value="2"/>
</dbReference>
<evidence type="ECO:0000313" key="4">
    <source>
        <dbReference type="EMBL" id="KAB5491562.1"/>
    </source>
</evidence>
<name>A0A5N5ISP8_9FLAO</name>
<dbReference type="PANTHER" id="PTHR34220:SF7">
    <property type="entry name" value="SENSOR HISTIDINE KINASE YPDA"/>
    <property type="match status" value="1"/>
</dbReference>
<comment type="caution">
    <text evidence="4">The sequence shown here is derived from an EMBL/GenBank/DDBJ whole genome shotgun (WGS) entry which is preliminary data.</text>
</comment>
<feature type="transmembrane region" description="Helical" evidence="2">
    <location>
        <begin position="403"/>
        <end position="424"/>
    </location>
</feature>
<evidence type="ECO:0000313" key="5">
    <source>
        <dbReference type="Proteomes" id="UP000319204"/>
    </source>
</evidence>
<dbReference type="InterPro" id="IPR011990">
    <property type="entry name" value="TPR-like_helical_dom_sf"/>
</dbReference>
<dbReference type="Pfam" id="PF13424">
    <property type="entry name" value="TPR_12"/>
    <property type="match status" value="2"/>
</dbReference>
<dbReference type="RefSeq" id="WP_151888713.1">
    <property type="nucleotide sequence ID" value="NZ_VNIK02000001.1"/>
</dbReference>
<dbReference type="SMART" id="SM00028">
    <property type="entry name" value="TPR"/>
    <property type="match status" value="6"/>
</dbReference>
<evidence type="ECO:0000259" key="3">
    <source>
        <dbReference type="Pfam" id="PF06580"/>
    </source>
</evidence>
<dbReference type="OrthoDB" id="6190788at2"/>
<reference evidence="4" key="1">
    <citation type="submission" date="2019-10" db="EMBL/GenBank/DDBJ databases">
        <title>Muricauda hadale sp. nov., a piezophilic bacterium isolated from hadopelagic water of the Mariana Trench.</title>
        <authorList>
            <person name="Wei Y."/>
        </authorList>
    </citation>
    <scope>NUCLEOTIDE SEQUENCE [LARGE SCALE GENOMIC DNA]</scope>
    <source>
        <strain evidence="4">MT-229</strain>
    </source>
</reference>
<dbReference type="SUPFAM" id="SSF48452">
    <property type="entry name" value="TPR-like"/>
    <property type="match status" value="2"/>
</dbReference>
<feature type="domain" description="Signal transduction histidine kinase internal region" evidence="3">
    <location>
        <begin position="456"/>
        <end position="534"/>
    </location>
</feature>
<sequence>MRPFQSILCIPALLCCTFFCLGQSKEIDSLQELLNSASDTVKVNLIRKKGILLRAFDKDKAIHFLSESVEEAKEIGYLEGEIKGLYSLGLTHGMTGSYAESLDYLNKCLVLATKHGDHERINFIYNSMGIVYKRIGNYPKSQNYYLKRIKLIDSLNLDQDISSPYLNLGVLYSLMGNHEKATESYEMALNVFKGNESERAWLKNVVLSNLAEIDFENKDYEAALDKFLKTSAYYEKQNTNIELCAQYSNIGNCYTQLKKWSLANDYYQKALNLAEQLSIKQEIATAQYRLADLMFRQKKFNEALDYSTKSLLTLDSLSSYLLKRDGHEMAYKIHEAIGRPNEAIYHLKQTMAYGDSLLNETKIKEIQNLQIQHDVYQKDKEIKEGELQMALLNTKVSQNSKRLVYTTIIAALSLLSASLLYFLFLGKKKSNEALLDKNKLISHQNEVIESMNVELEKRMLRAQMNPHFIFNSLNSIKHLVNSNDKENALKYLSKFSKLLRQVLESSVNVNLVLKDEIELLKIYVELEALRFDHSFTYSFHVDETLDLYQNEIPMLLVQPYIENAIVHGLMPKEGQKNLKITFMDRNDLVECTIEDNGVGFNPRTDEGKEKKISRGMSITEKRISALKKFSDQELIKIENLNNGKETGTRVTIIIPKDQQTSDKDKASA</sequence>
<dbReference type="Pfam" id="PF06580">
    <property type="entry name" value="His_kinase"/>
    <property type="match status" value="1"/>
</dbReference>
<keyword evidence="1" id="KW-0802">TPR repeat</keyword>
<dbReference type="InterPro" id="IPR019734">
    <property type="entry name" value="TPR_rpt"/>
</dbReference>
<accession>A0A5N5ISP8</accession>
<feature type="repeat" description="TPR" evidence="1">
    <location>
        <begin position="162"/>
        <end position="195"/>
    </location>
</feature>
<dbReference type="EMBL" id="VNIK02000001">
    <property type="protein sequence ID" value="KAB5491562.1"/>
    <property type="molecule type" value="Genomic_DNA"/>
</dbReference>
<dbReference type="AlphaFoldDB" id="A0A5N5ISP8"/>
<organism evidence="4 5">
    <name type="scientific">Flagellimonas hadalis</name>
    <dbReference type="NCBI Taxonomy" id="2597517"/>
    <lineage>
        <taxon>Bacteria</taxon>
        <taxon>Pseudomonadati</taxon>
        <taxon>Bacteroidota</taxon>
        <taxon>Flavobacteriia</taxon>
        <taxon>Flavobacteriales</taxon>
        <taxon>Flavobacteriaceae</taxon>
        <taxon>Flagellimonas</taxon>
    </lineage>
</organism>
<dbReference type="InterPro" id="IPR050640">
    <property type="entry name" value="Bact_2-comp_sensor_kinase"/>
</dbReference>
<dbReference type="InterPro" id="IPR036890">
    <property type="entry name" value="HATPase_C_sf"/>
</dbReference>
<keyword evidence="2" id="KW-0472">Membrane</keyword>
<dbReference type="GO" id="GO:0000155">
    <property type="term" value="F:phosphorelay sensor kinase activity"/>
    <property type="evidence" value="ECO:0007669"/>
    <property type="project" value="InterPro"/>
</dbReference>
<dbReference type="SUPFAM" id="SSF55874">
    <property type="entry name" value="ATPase domain of HSP90 chaperone/DNA topoisomerase II/histidine kinase"/>
    <property type="match status" value="1"/>
</dbReference>
<protein>
    <submittedName>
        <fullName evidence="4">Tetratricopeptide repeat protein</fullName>
    </submittedName>
</protein>
<keyword evidence="2" id="KW-0812">Transmembrane</keyword>
<keyword evidence="5" id="KW-1185">Reference proteome</keyword>